<evidence type="ECO:0000256" key="1">
    <source>
        <dbReference type="ARBA" id="ARBA00004651"/>
    </source>
</evidence>
<evidence type="ECO:0000313" key="8">
    <source>
        <dbReference type="Proteomes" id="UP000503308"/>
    </source>
</evidence>
<proteinExistence type="predicted"/>
<dbReference type="KEGG" id="rpon:G3256_03595"/>
<keyword evidence="7" id="KW-0067">ATP-binding</keyword>
<feature type="domain" description="ABC transmembrane type-1" evidence="6">
    <location>
        <begin position="17"/>
        <end position="288"/>
    </location>
</feature>
<protein>
    <submittedName>
        <fullName evidence="7">ABC transporter ATP-binding protein</fullName>
    </submittedName>
</protein>
<feature type="transmembrane region" description="Helical" evidence="5">
    <location>
        <begin position="17"/>
        <end position="34"/>
    </location>
</feature>
<evidence type="ECO:0000313" key="7">
    <source>
        <dbReference type="EMBL" id="QJF50312.1"/>
    </source>
</evidence>
<keyword evidence="2 5" id="KW-0812">Transmembrane</keyword>
<sequence>MISLYAAIWRVSGRRQILLIVLSVAIAALAAAPLKFQQEIVNLLTEASFDTSELFLLGAGMMGVIMLSLGLKWLMGYRSQLLGEDVIRLIRKRLLTDAAAKQSMHRDILTGTLSTAISSEAEELGKFTGSAFSEPVMQFGTLISVVGFVASTQPGLGILALAMIAPQIAIVLFTQRRVNMLLAGRVRLLRRATNKITASDISAVEASVLEDFDSIYGARRSMFRWKLSTKFVLSLINAAGTVSVFMLGGLFILRGQTDVGTVVAATMGLSRLQGPTTFLISFYRQVSANRVKFELLRDMSLYAGQPVREPQS</sequence>
<evidence type="ECO:0000256" key="3">
    <source>
        <dbReference type="ARBA" id="ARBA00022989"/>
    </source>
</evidence>
<dbReference type="SUPFAM" id="SSF90123">
    <property type="entry name" value="ABC transporter transmembrane region"/>
    <property type="match status" value="1"/>
</dbReference>
<comment type="subcellular location">
    <subcellularLocation>
        <location evidence="1">Cell membrane</location>
        <topology evidence="1">Multi-pass membrane protein</topology>
    </subcellularLocation>
</comment>
<dbReference type="Gene3D" id="1.20.1560.10">
    <property type="entry name" value="ABC transporter type 1, transmembrane domain"/>
    <property type="match status" value="1"/>
</dbReference>
<dbReference type="GO" id="GO:0005886">
    <property type="term" value="C:plasma membrane"/>
    <property type="evidence" value="ECO:0007669"/>
    <property type="project" value="UniProtKB-SubCell"/>
</dbReference>
<dbReference type="AlphaFoldDB" id="A0A858SR40"/>
<evidence type="ECO:0000256" key="2">
    <source>
        <dbReference type="ARBA" id="ARBA00022692"/>
    </source>
</evidence>
<dbReference type="GO" id="GO:0005524">
    <property type="term" value="F:ATP binding"/>
    <property type="evidence" value="ECO:0007669"/>
    <property type="project" value="UniProtKB-KW"/>
</dbReference>
<evidence type="ECO:0000256" key="4">
    <source>
        <dbReference type="ARBA" id="ARBA00023136"/>
    </source>
</evidence>
<evidence type="ECO:0000259" key="6">
    <source>
        <dbReference type="PROSITE" id="PS50929"/>
    </source>
</evidence>
<keyword evidence="7" id="KW-0547">Nucleotide-binding</keyword>
<dbReference type="EMBL" id="CP048788">
    <property type="protein sequence ID" value="QJF50312.1"/>
    <property type="molecule type" value="Genomic_DNA"/>
</dbReference>
<organism evidence="7 8">
    <name type="scientific">Roseobacter ponti</name>
    <dbReference type="NCBI Taxonomy" id="1891787"/>
    <lineage>
        <taxon>Bacteria</taxon>
        <taxon>Pseudomonadati</taxon>
        <taxon>Pseudomonadota</taxon>
        <taxon>Alphaproteobacteria</taxon>
        <taxon>Rhodobacterales</taxon>
        <taxon>Roseobacteraceae</taxon>
        <taxon>Roseobacter</taxon>
    </lineage>
</organism>
<evidence type="ECO:0000256" key="5">
    <source>
        <dbReference type="SAM" id="Phobius"/>
    </source>
</evidence>
<dbReference type="InterPro" id="IPR036640">
    <property type="entry name" value="ABC1_TM_sf"/>
</dbReference>
<dbReference type="InterPro" id="IPR011527">
    <property type="entry name" value="ABC1_TM_dom"/>
</dbReference>
<accession>A0A858SR40</accession>
<reference evidence="7 8" key="1">
    <citation type="submission" date="2020-02" db="EMBL/GenBank/DDBJ databases">
        <title>Genome sequence of Roseobacter ponti.</title>
        <authorList>
            <person name="Hollensteiner J."/>
            <person name="Schneider D."/>
            <person name="Poehlein A."/>
            <person name="Daniel R."/>
        </authorList>
    </citation>
    <scope>NUCLEOTIDE SEQUENCE [LARGE SCALE GENOMIC DNA]</scope>
    <source>
        <strain evidence="7 8">DSM 106830</strain>
    </source>
</reference>
<feature type="transmembrane region" description="Helical" evidence="5">
    <location>
        <begin position="231"/>
        <end position="253"/>
    </location>
</feature>
<feature type="transmembrane region" description="Helical" evidence="5">
    <location>
        <begin position="54"/>
        <end position="74"/>
    </location>
</feature>
<dbReference type="GO" id="GO:0140359">
    <property type="term" value="F:ABC-type transporter activity"/>
    <property type="evidence" value="ECO:0007669"/>
    <property type="project" value="InterPro"/>
</dbReference>
<keyword evidence="8" id="KW-1185">Reference proteome</keyword>
<name>A0A858SR40_9RHOB</name>
<dbReference type="PROSITE" id="PS50929">
    <property type="entry name" value="ABC_TM1F"/>
    <property type="match status" value="1"/>
</dbReference>
<dbReference type="Proteomes" id="UP000503308">
    <property type="component" value="Chromosome"/>
</dbReference>
<keyword evidence="3 5" id="KW-1133">Transmembrane helix</keyword>
<gene>
    <name evidence="7" type="ORF">G3256_03595</name>
</gene>
<dbReference type="RefSeq" id="WP_169639528.1">
    <property type="nucleotide sequence ID" value="NZ_CP048788.1"/>
</dbReference>
<keyword evidence="4 5" id="KW-0472">Membrane</keyword>
<dbReference type="Pfam" id="PF00664">
    <property type="entry name" value="ABC_membrane"/>
    <property type="match status" value="1"/>
</dbReference>